<protein>
    <submittedName>
        <fullName evidence="1">Uncharacterized protein</fullName>
    </submittedName>
</protein>
<feature type="non-terminal residue" evidence="1">
    <location>
        <position position="1"/>
    </location>
</feature>
<proteinExistence type="predicted"/>
<accession>A0ACD0NPD0</accession>
<gene>
    <name evidence="1" type="ORF">IE53DRAFT_371319</name>
</gene>
<dbReference type="Proteomes" id="UP000245626">
    <property type="component" value="Unassembled WGS sequence"/>
</dbReference>
<organism evidence="1 2">
    <name type="scientific">Violaceomyces palustris</name>
    <dbReference type="NCBI Taxonomy" id="1673888"/>
    <lineage>
        <taxon>Eukaryota</taxon>
        <taxon>Fungi</taxon>
        <taxon>Dikarya</taxon>
        <taxon>Basidiomycota</taxon>
        <taxon>Ustilaginomycotina</taxon>
        <taxon>Ustilaginomycetes</taxon>
        <taxon>Violaceomycetales</taxon>
        <taxon>Violaceomycetaceae</taxon>
        <taxon>Violaceomyces</taxon>
    </lineage>
</organism>
<evidence type="ECO:0000313" key="1">
    <source>
        <dbReference type="EMBL" id="PWN47604.1"/>
    </source>
</evidence>
<name>A0ACD0NPD0_9BASI</name>
<dbReference type="EMBL" id="KZ820386">
    <property type="protein sequence ID" value="PWN47604.1"/>
    <property type="molecule type" value="Genomic_DNA"/>
</dbReference>
<keyword evidence="2" id="KW-1185">Reference proteome</keyword>
<sequence length="78" mass="8387">SNLKISDILFTNFKGTTSAKYDPFVGHIVCSSPDTCSNIRATNIDVVSPKNGSKTYTCQNVDNSLLQVQCSSKDSPAN</sequence>
<reference evidence="1 2" key="1">
    <citation type="journal article" date="2018" name="Mol. Biol. Evol.">
        <title>Broad Genomic Sampling Reveals a Smut Pathogenic Ancestry of the Fungal Clade Ustilaginomycotina.</title>
        <authorList>
            <person name="Kijpornyongpan T."/>
            <person name="Mondo S.J."/>
            <person name="Barry K."/>
            <person name="Sandor L."/>
            <person name="Lee J."/>
            <person name="Lipzen A."/>
            <person name="Pangilinan J."/>
            <person name="LaButti K."/>
            <person name="Hainaut M."/>
            <person name="Henrissat B."/>
            <person name="Grigoriev I.V."/>
            <person name="Spatafora J.W."/>
            <person name="Aime M.C."/>
        </authorList>
    </citation>
    <scope>NUCLEOTIDE SEQUENCE [LARGE SCALE GENOMIC DNA]</scope>
    <source>
        <strain evidence="1 2">SA 807</strain>
    </source>
</reference>
<evidence type="ECO:0000313" key="2">
    <source>
        <dbReference type="Proteomes" id="UP000245626"/>
    </source>
</evidence>